<name>A0ABN7WLM1_GIGMA</name>
<evidence type="ECO:0000313" key="1">
    <source>
        <dbReference type="EMBL" id="CAG8834914.1"/>
    </source>
</evidence>
<dbReference type="Proteomes" id="UP000789901">
    <property type="component" value="Unassembled WGS sequence"/>
</dbReference>
<protein>
    <submittedName>
        <fullName evidence="1">11970_t:CDS:1</fullName>
    </submittedName>
</protein>
<sequence>AVLEYADDTTWIASSKNQLENIVRLAEQFFYFNDIEINSTKSKLAVINLRIPYKDSLVAQRK</sequence>
<feature type="non-terminal residue" evidence="1">
    <location>
        <position position="1"/>
    </location>
</feature>
<reference evidence="1 2" key="1">
    <citation type="submission" date="2021-06" db="EMBL/GenBank/DDBJ databases">
        <authorList>
            <person name="Kallberg Y."/>
            <person name="Tangrot J."/>
            <person name="Rosling A."/>
        </authorList>
    </citation>
    <scope>NUCLEOTIDE SEQUENCE [LARGE SCALE GENOMIC DNA]</scope>
    <source>
        <strain evidence="1 2">120-4 pot B 10/14</strain>
    </source>
</reference>
<keyword evidence="2" id="KW-1185">Reference proteome</keyword>
<accession>A0ABN7WLM1</accession>
<gene>
    <name evidence="1" type="ORF">GMARGA_LOCUS32307</name>
</gene>
<organism evidence="1 2">
    <name type="scientific">Gigaspora margarita</name>
    <dbReference type="NCBI Taxonomy" id="4874"/>
    <lineage>
        <taxon>Eukaryota</taxon>
        <taxon>Fungi</taxon>
        <taxon>Fungi incertae sedis</taxon>
        <taxon>Mucoromycota</taxon>
        <taxon>Glomeromycotina</taxon>
        <taxon>Glomeromycetes</taxon>
        <taxon>Diversisporales</taxon>
        <taxon>Gigasporaceae</taxon>
        <taxon>Gigaspora</taxon>
    </lineage>
</organism>
<proteinExistence type="predicted"/>
<dbReference type="EMBL" id="CAJVQB010050407">
    <property type="protein sequence ID" value="CAG8834914.1"/>
    <property type="molecule type" value="Genomic_DNA"/>
</dbReference>
<comment type="caution">
    <text evidence="1">The sequence shown here is derived from an EMBL/GenBank/DDBJ whole genome shotgun (WGS) entry which is preliminary data.</text>
</comment>
<evidence type="ECO:0000313" key="2">
    <source>
        <dbReference type="Proteomes" id="UP000789901"/>
    </source>
</evidence>